<evidence type="ECO:0000313" key="2">
    <source>
        <dbReference type="EMBL" id="GCF09668.1"/>
    </source>
</evidence>
<feature type="transmembrane region" description="Helical" evidence="1">
    <location>
        <begin position="32"/>
        <end position="51"/>
    </location>
</feature>
<keyword evidence="1" id="KW-0472">Membrane</keyword>
<gene>
    <name evidence="2" type="ORF">KDI_32320</name>
</gene>
<proteinExistence type="predicted"/>
<comment type="caution">
    <text evidence="2">The sequence shown here is derived from an EMBL/GenBank/DDBJ whole genome shotgun (WGS) entry which is preliminary data.</text>
</comment>
<dbReference type="EMBL" id="BIXY01000048">
    <property type="protein sequence ID" value="GCF09668.1"/>
    <property type="molecule type" value="Genomic_DNA"/>
</dbReference>
<sequence length="63" mass="7142">MPPNRSTTKSLAMIILFPLFGLGLTTSSYSTIYSWTAVALVCGSLGTYLLVRLRARWLKRHYF</sequence>
<feature type="transmembrane region" description="Helical" evidence="1">
    <location>
        <begin position="7"/>
        <end position="26"/>
    </location>
</feature>
<accession>A0A5A5TEJ9</accession>
<name>A0A5A5TEJ9_9CHLR</name>
<organism evidence="2 3">
    <name type="scientific">Dictyobacter arantiisoli</name>
    <dbReference type="NCBI Taxonomy" id="2014874"/>
    <lineage>
        <taxon>Bacteria</taxon>
        <taxon>Bacillati</taxon>
        <taxon>Chloroflexota</taxon>
        <taxon>Ktedonobacteria</taxon>
        <taxon>Ktedonobacterales</taxon>
        <taxon>Dictyobacteraceae</taxon>
        <taxon>Dictyobacter</taxon>
    </lineage>
</organism>
<protein>
    <submittedName>
        <fullName evidence="2">Uncharacterized protein</fullName>
    </submittedName>
</protein>
<keyword evidence="3" id="KW-1185">Reference proteome</keyword>
<keyword evidence="1" id="KW-1133">Transmembrane helix</keyword>
<dbReference type="AlphaFoldDB" id="A0A5A5TEJ9"/>
<evidence type="ECO:0000313" key="3">
    <source>
        <dbReference type="Proteomes" id="UP000322530"/>
    </source>
</evidence>
<dbReference type="Proteomes" id="UP000322530">
    <property type="component" value="Unassembled WGS sequence"/>
</dbReference>
<keyword evidence="1" id="KW-0812">Transmembrane</keyword>
<evidence type="ECO:0000256" key="1">
    <source>
        <dbReference type="SAM" id="Phobius"/>
    </source>
</evidence>
<reference evidence="2 3" key="1">
    <citation type="submission" date="2019-01" db="EMBL/GenBank/DDBJ databases">
        <title>Draft genome sequence of Dictyobacter sp. Uno17.</title>
        <authorList>
            <person name="Wang C.M."/>
            <person name="Zheng Y."/>
            <person name="Sakai Y."/>
            <person name="Abe K."/>
            <person name="Yokota A."/>
            <person name="Yabe S."/>
        </authorList>
    </citation>
    <scope>NUCLEOTIDE SEQUENCE [LARGE SCALE GENOMIC DNA]</scope>
    <source>
        <strain evidence="2 3">Uno17</strain>
    </source>
</reference>